<dbReference type="Pfam" id="PF12697">
    <property type="entry name" value="Abhydrolase_6"/>
    <property type="match status" value="1"/>
</dbReference>
<organism evidence="2 3">
    <name type="scientific">Nocardia acididurans</name>
    <dbReference type="NCBI Taxonomy" id="2802282"/>
    <lineage>
        <taxon>Bacteria</taxon>
        <taxon>Bacillati</taxon>
        <taxon>Actinomycetota</taxon>
        <taxon>Actinomycetes</taxon>
        <taxon>Mycobacteriales</taxon>
        <taxon>Nocardiaceae</taxon>
        <taxon>Nocardia</taxon>
    </lineage>
</organism>
<comment type="caution">
    <text evidence="2">The sequence shown here is derived from an EMBL/GenBank/DDBJ whole genome shotgun (WGS) entry which is preliminary data.</text>
</comment>
<sequence>MAKIGKWKSDAAKAKAMRIYDSLEELQPVASTGFDVATSYGSTRVRKFGSDPRTPLVLFHPMGGNGLCWYPIIEQLAAERTVYALDTIGAPGRSEQTRPITAAADYAAWIEDALAALGLEQAHLLGYSDGAWRASMAGVHSSRRLASLTLVEPGAGIVKPSWRLLLRMIRVGVNPTPEKLRRFSAWFMPGVELSEVEIEGSLAALGYRPRTPWPAPLEDAELQSITAPTLVVYGSESVLLKDAETARARVRLIPGAEFELVPGGGHGLLFQDSHKGVVLARVFDFIAQHDQAELAH</sequence>
<reference evidence="2 3" key="1">
    <citation type="submission" date="2021-01" db="EMBL/GenBank/DDBJ databases">
        <title>WGS of actinomycetes isolated from Thailand.</title>
        <authorList>
            <person name="Thawai C."/>
        </authorList>
    </citation>
    <scope>NUCLEOTIDE SEQUENCE [LARGE SCALE GENOMIC DNA]</scope>
    <source>
        <strain evidence="2 3">LPG 2</strain>
    </source>
</reference>
<dbReference type="PANTHER" id="PTHR43798">
    <property type="entry name" value="MONOACYLGLYCEROL LIPASE"/>
    <property type="match status" value="1"/>
</dbReference>
<evidence type="ECO:0000313" key="2">
    <source>
        <dbReference type="EMBL" id="MBL1076650.1"/>
    </source>
</evidence>
<keyword evidence="2" id="KW-0378">Hydrolase</keyword>
<keyword evidence="3" id="KW-1185">Reference proteome</keyword>
<dbReference type="PANTHER" id="PTHR43798:SF33">
    <property type="entry name" value="HYDROLASE, PUTATIVE (AFU_ORTHOLOGUE AFUA_2G14860)-RELATED"/>
    <property type="match status" value="1"/>
</dbReference>
<dbReference type="SUPFAM" id="SSF53474">
    <property type="entry name" value="alpha/beta-Hydrolases"/>
    <property type="match status" value="1"/>
</dbReference>
<dbReference type="Proteomes" id="UP000602198">
    <property type="component" value="Unassembled WGS sequence"/>
</dbReference>
<evidence type="ECO:0000259" key="1">
    <source>
        <dbReference type="Pfam" id="PF12697"/>
    </source>
</evidence>
<dbReference type="InterPro" id="IPR029058">
    <property type="entry name" value="AB_hydrolase_fold"/>
</dbReference>
<dbReference type="EMBL" id="JAERRJ010000007">
    <property type="protein sequence ID" value="MBL1076650.1"/>
    <property type="molecule type" value="Genomic_DNA"/>
</dbReference>
<protein>
    <submittedName>
        <fullName evidence="2">Alpha/beta hydrolase</fullName>
    </submittedName>
</protein>
<accession>A0ABS1M9D7</accession>
<dbReference type="InterPro" id="IPR050266">
    <property type="entry name" value="AB_hydrolase_sf"/>
</dbReference>
<feature type="domain" description="AB hydrolase-1" evidence="1">
    <location>
        <begin position="56"/>
        <end position="277"/>
    </location>
</feature>
<gene>
    <name evidence="2" type="ORF">JK358_19815</name>
</gene>
<dbReference type="RefSeq" id="WP_201949206.1">
    <property type="nucleotide sequence ID" value="NZ_JAERRJ010000007.1"/>
</dbReference>
<evidence type="ECO:0000313" key="3">
    <source>
        <dbReference type="Proteomes" id="UP000602198"/>
    </source>
</evidence>
<dbReference type="Gene3D" id="3.40.50.1820">
    <property type="entry name" value="alpha/beta hydrolase"/>
    <property type="match status" value="1"/>
</dbReference>
<proteinExistence type="predicted"/>
<name>A0ABS1M9D7_9NOCA</name>
<dbReference type="GO" id="GO:0016787">
    <property type="term" value="F:hydrolase activity"/>
    <property type="evidence" value="ECO:0007669"/>
    <property type="project" value="UniProtKB-KW"/>
</dbReference>
<dbReference type="InterPro" id="IPR000073">
    <property type="entry name" value="AB_hydrolase_1"/>
</dbReference>